<evidence type="ECO:0000256" key="1">
    <source>
        <dbReference type="ARBA" id="ARBA00022737"/>
    </source>
</evidence>
<sequence length="644" mass="74597">EYFNALIHESSLIESKDEKYNSLKSNLKSFAEIIKKQGNKATWKFKEETNRAEISKEARSVLCLAAENDMSLTCQILGLEDVFLQPLPREDRPESKAKMNALLVLCRDLKLSLLFILDDLPANLVEYEEIGCEKLQGFCSHSHPYIDIGKGNERELKFIAEQGNVPALHKYYKNNLGIVNKIVDIYTGYTMLHYAAYNGRLDMVDYLLYSGADAKIKSKHGFSPSHVAASRGHKECMEYILAFIESKENHRNNNSDTSSVKEDMTKSGLTAEQIINGYEKEVDTFRMLLVPNAESIPKVLNATTYAEKSELLLQTKMSKLKLENKDKWREHILSLNTLPCHKDVWSQLKEESDNFLQILWQNDERFRGEIFTLTTEQNTTEILLMDSFQLYIEINTNEKWEGTKFKKEFLSVCERTLENYSFITKNLCLIPRGLSPTSIGVNLYVAYCSEEITFPVSIHLVPSLKKEYPADKVKDNWPEKWKYILKDSLCAHLCNTKEGNWNYITTNVENQLLDNINEEQKLVLQTCRLLRQFFNPCWWFPRVESRRHGRTWHAYAVTIKSTSERLIRTCLLKEIAETTNNDWAPNLHLNRVVSIYQRMLENGIKDEKTTEVINVKSFLDPDHSDIKVYLNSVNVIIDCLKKLL</sequence>
<dbReference type="PROSITE" id="PS50088">
    <property type="entry name" value="ANK_REPEAT"/>
    <property type="match status" value="1"/>
</dbReference>
<reference evidence="4 5" key="1">
    <citation type="submission" date="2024-05" db="EMBL/GenBank/DDBJ databases">
        <authorList>
            <person name="Wallberg A."/>
        </authorList>
    </citation>
    <scope>NUCLEOTIDE SEQUENCE [LARGE SCALE GENOMIC DNA]</scope>
</reference>
<feature type="non-terminal residue" evidence="4">
    <location>
        <position position="1"/>
    </location>
</feature>
<dbReference type="SUPFAM" id="SSF48403">
    <property type="entry name" value="Ankyrin repeat"/>
    <property type="match status" value="1"/>
</dbReference>
<dbReference type="AlphaFoldDB" id="A0AAV2SR82"/>
<accession>A0AAV2SR82</accession>
<keyword evidence="1" id="KW-0677">Repeat</keyword>
<keyword evidence="5" id="KW-1185">Reference proteome</keyword>
<dbReference type="InterPro" id="IPR036770">
    <property type="entry name" value="Ankyrin_rpt-contain_sf"/>
</dbReference>
<dbReference type="PROSITE" id="PS50297">
    <property type="entry name" value="ANK_REP_REGION"/>
    <property type="match status" value="1"/>
</dbReference>
<dbReference type="PANTHER" id="PTHR24161:SF85">
    <property type="entry name" value="PALMITOYLTRANSFERASE HIP14"/>
    <property type="match status" value="1"/>
</dbReference>
<gene>
    <name evidence="4" type="ORF">MNOR_LOCUS39743</name>
</gene>
<protein>
    <submittedName>
        <fullName evidence="4">Uncharacterized protein</fullName>
    </submittedName>
</protein>
<dbReference type="Proteomes" id="UP001497623">
    <property type="component" value="Unassembled WGS sequence"/>
</dbReference>
<comment type="caution">
    <text evidence="4">The sequence shown here is derived from an EMBL/GenBank/DDBJ whole genome shotgun (WGS) entry which is preliminary data.</text>
</comment>
<dbReference type="SMART" id="SM00248">
    <property type="entry name" value="ANK"/>
    <property type="match status" value="2"/>
</dbReference>
<feature type="repeat" description="ANK" evidence="3">
    <location>
        <begin position="187"/>
        <end position="219"/>
    </location>
</feature>
<evidence type="ECO:0000256" key="3">
    <source>
        <dbReference type="PROSITE-ProRule" id="PRU00023"/>
    </source>
</evidence>
<dbReference type="PANTHER" id="PTHR24161">
    <property type="entry name" value="ANK_REP_REGION DOMAIN-CONTAINING PROTEIN-RELATED"/>
    <property type="match status" value="1"/>
</dbReference>
<keyword evidence="2 3" id="KW-0040">ANK repeat</keyword>
<dbReference type="EMBL" id="CAXKWB010108078">
    <property type="protein sequence ID" value="CAL4230377.1"/>
    <property type="molecule type" value="Genomic_DNA"/>
</dbReference>
<evidence type="ECO:0000256" key="2">
    <source>
        <dbReference type="ARBA" id="ARBA00023043"/>
    </source>
</evidence>
<dbReference type="Pfam" id="PF12796">
    <property type="entry name" value="Ank_2"/>
    <property type="match status" value="1"/>
</dbReference>
<dbReference type="Gene3D" id="1.25.40.20">
    <property type="entry name" value="Ankyrin repeat-containing domain"/>
    <property type="match status" value="1"/>
</dbReference>
<proteinExistence type="predicted"/>
<evidence type="ECO:0000313" key="4">
    <source>
        <dbReference type="EMBL" id="CAL4230377.1"/>
    </source>
</evidence>
<name>A0AAV2SR82_MEGNR</name>
<evidence type="ECO:0000313" key="5">
    <source>
        <dbReference type="Proteomes" id="UP001497623"/>
    </source>
</evidence>
<dbReference type="InterPro" id="IPR002110">
    <property type="entry name" value="Ankyrin_rpt"/>
</dbReference>
<organism evidence="4 5">
    <name type="scientific">Meganyctiphanes norvegica</name>
    <name type="common">Northern krill</name>
    <name type="synonym">Thysanopoda norvegica</name>
    <dbReference type="NCBI Taxonomy" id="48144"/>
    <lineage>
        <taxon>Eukaryota</taxon>
        <taxon>Metazoa</taxon>
        <taxon>Ecdysozoa</taxon>
        <taxon>Arthropoda</taxon>
        <taxon>Crustacea</taxon>
        <taxon>Multicrustacea</taxon>
        <taxon>Malacostraca</taxon>
        <taxon>Eumalacostraca</taxon>
        <taxon>Eucarida</taxon>
        <taxon>Euphausiacea</taxon>
        <taxon>Euphausiidae</taxon>
        <taxon>Meganyctiphanes</taxon>
    </lineage>
</organism>